<organism evidence="1 2">
    <name type="scientific">Dreissena polymorpha</name>
    <name type="common">Zebra mussel</name>
    <name type="synonym">Mytilus polymorpha</name>
    <dbReference type="NCBI Taxonomy" id="45954"/>
    <lineage>
        <taxon>Eukaryota</taxon>
        <taxon>Metazoa</taxon>
        <taxon>Spiralia</taxon>
        <taxon>Lophotrochozoa</taxon>
        <taxon>Mollusca</taxon>
        <taxon>Bivalvia</taxon>
        <taxon>Autobranchia</taxon>
        <taxon>Heteroconchia</taxon>
        <taxon>Euheterodonta</taxon>
        <taxon>Imparidentia</taxon>
        <taxon>Neoheterodontei</taxon>
        <taxon>Myida</taxon>
        <taxon>Dreissenoidea</taxon>
        <taxon>Dreissenidae</taxon>
        <taxon>Dreissena</taxon>
    </lineage>
</organism>
<dbReference type="Proteomes" id="UP000828390">
    <property type="component" value="Unassembled WGS sequence"/>
</dbReference>
<comment type="caution">
    <text evidence="1">The sequence shown here is derived from an EMBL/GenBank/DDBJ whole genome shotgun (WGS) entry which is preliminary data.</text>
</comment>
<keyword evidence="2" id="KW-1185">Reference proteome</keyword>
<evidence type="ECO:0000313" key="1">
    <source>
        <dbReference type="EMBL" id="KAH3820248.1"/>
    </source>
</evidence>
<name>A0A9D4JTP7_DREPO</name>
<evidence type="ECO:0000313" key="2">
    <source>
        <dbReference type="Proteomes" id="UP000828390"/>
    </source>
</evidence>
<reference evidence="1" key="1">
    <citation type="journal article" date="2019" name="bioRxiv">
        <title>The Genome of the Zebra Mussel, Dreissena polymorpha: A Resource for Invasive Species Research.</title>
        <authorList>
            <person name="McCartney M.A."/>
            <person name="Auch B."/>
            <person name="Kono T."/>
            <person name="Mallez S."/>
            <person name="Zhang Y."/>
            <person name="Obille A."/>
            <person name="Becker A."/>
            <person name="Abrahante J.E."/>
            <person name="Garbe J."/>
            <person name="Badalamenti J.P."/>
            <person name="Herman A."/>
            <person name="Mangelson H."/>
            <person name="Liachko I."/>
            <person name="Sullivan S."/>
            <person name="Sone E.D."/>
            <person name="Koren S."/>
            <person name="Silverstein K.A.T."/>
            <person name="Beckman K.B."/>
            <person name="Gohl D.M."/>
        </authorList>
    </citation>
    <scope>NUCLEOTIDE SEQUENCE</scope>
    <source>
        <strain evidence="1">Duluth1</strain>
        <tissue evidence="1">Whole animal</tissue>
    </source>
</reference>
<accession>A0A9D4JTP7</accession>
<dbReference type="EMBL" id="JAIWYP010000005">
    <property type="protein sequence ID" value="KAH3820248.1"/>
    <property type="molecule type" value="Genomic_DNA"/>
</dbReference>
<dbReference type="AlphaFoldDB" id="A0A9D4JTP7"/>
<reference evidence="1" key="2">
    <citation type="submission" date="2020-11" db="EMBL/GenBank/DDBJ databases">
        <authorList>
            <person name="McCartney M.A."/>
            <person name="Auch B."/>
            <person name="Kono T."/>
            <person name="Mallez S."/>
            <person name="Becker A."/>
            <person name="Gohl D.M."/>
            <person name="Silverstein K.A.T."/>
            <person name="Koren S."/>
            <person name="Bechman K.B."/>
            <person name="Herman A."/>
            <person name="Abrahante J.E."/>
            <person name="Garbe J."/>
        </authorList>
    </citation>
    <scope>NUCLEOTIDE SEQUENCE</scope>
    <source>
        <strain evidence="1">Duluth1</strain>
        <tissue evidence="1">Whole animal</tissue>
    </source>
</reference>
<protein>
    <submittedName>
        <fullName evidence="1">Uncharacterized protein</fullName>
    </submittedName>
</protein>
<gene>
    <name evidence="1" type="ORF">DPMN_121993</name>
</gene>
<sequence>MDEDNARLMIKLTISGKLVSVSQYNTKLVSAEDYQKYSKYISKQSDEHANCCGFKMTCVIAIHWENRTFCMCLMFLHVLNVSACA</sequence>
<proteinExistence type="predicted"/>